<dbReference type="eggNOG" id="ENOG5031FYZ">
    <property type="taxonomic scope" value="Bacteria"/>
</dbReference>
<dbReference type="HOGENOM" id="CLU_1093418_0_0_11"/>
<name>K0F688_NOCB7</name>
<dbReference type="STRING" id="1133849.O3I_025025"/>
<dbReference type="Proteomes" id="UP000006304">
    <property type="component" value="Chromosome"/>
</dbReference>
<evidence type="ECO:0000313" key="2">
    <source>
        <dbReference type="Proteomes" id="UP000006304"/>
    </source>
</evidence>
<reference evidence="1 2" key="1">
    <citation type="journal article" date="2012" name="J. Bacteriol.">
        <title>Complete genome sequence of Nocardia brasiliensis HUJEG-1.</title>
        <authorList>
            <person name="Vera-Cabrera L."/>
            <person name="Ortiz-Lopez R."/>
            <person name="Elizondo-Gonzalez R."/>
            <person name="Perez-Maya A.A."/>
            <person name="Ocampo-Candiani J."/>
        </authorList>
    </citation>
    <scope>NUCLEOTIDE SEQUENCE [LARGE SCALE GENOMIC DNA]</scope>
    <source>
        <strain evidence="2">ATCC 700358</strain>
    </source>
</reference>
<accession>K0F688</accession>
<organism evidence="1 2">
    <name type="scientific">Nocardia brasiliensis (strain ATCC 700358 / HUJEG-1)</name>
    <dbReference type="NCBI Taxonomy" id="1133849"/>
    <lineage>
        <taxon>Bacteria</taxon>
        <taxon>Bacillati</taxon>
        <taxon>Actinomycetota</taxon>
        <taxon>Actinomycetes</taxon>
        <taxon>Mycobacteriales</taxon>
        <taxon>Nocardiaceae</taxon>
        <taxon>Nocardia</taxon>
    </lineage>
</organism>
<keyword evidence="2" id="KW-1185">Reference proteome</keyword>
<evidence type="ECO:0000313" key="1">
    <source>
        <dbReference type="EMBL" id="AFU02956.1"/>
    </source>
</evidence>
<dbReference type="EMBL" id="CP003876">
    <property type="protein sequence ID" value="AFU02956.1"/>
    <property type="molecule type" value="Genomic_DNA"/>
</dbReference>
<dbReference type="AlphaFoldDB" id="K0F688"/>
<sequence>MGIAYGEFAAWEKYFLGLFAEGGVVQGVALWDRLPPERRLEAIALVKNAYDSLPKLPPSTSIAMARVLRQGFEEGAKAGYEAELFATRAVWVACELAKAYATAKASTPVPYHVGASINLTRDCTSHTAARAILEMTGVEVPVDRLVRNFGVPKVSIASYRDAVSYARNWFERVGIRLGAKPVDLLQAIQRRAVGRYVVFFQGEGHVVFAEITATETRIIDDQAGKMWHTIIEAQNYLKEPIGAANRIESIVLPF</sequence>
<proteinExistence type="predicted"/>
<protein>
    <submittedName>
        <fullName evidence="1">Uncharacterized protein</fullName>
    </submittedName>
</protein>
<gene>
    <name evidence="1" type="ORF">O3I_025025</name>
</gene>
<dbReference type="KEGG" id="nbr:O3I_025025"/>